<dbReference type="RefSeq" id="WP_125210553.1">
    <property type="nucleotide sequence ID" value="NZ_PDER01000013.1"/>
</dbReference>
<comment type="caution">
    <text evidence="2">The sequence shown here is derived from an EMBL/GenBank/DDBJ whole genome shotgun (WGS) entry which is preliminary data.</text>
</comment>
<keyword evidence="2" id="KW-0808">Transferase</keyword>
<dbReference type="GO" id="GO:0008999">
    <property type="term" value="F:protein-N-terminal-alanine acetyltransferase activity"/>
    <property type="evidence" value="ECO:0007669"/>
    <property type="project" value="TreeGrafter"/>
</dbReference>
<dbReference type="GO" id="GO:1990189">
    <property type="term" value="F:protein N-terminal-serine acetyltransferase activity"/>
    <property type="evidence" value="ECO:0007669"/>
    <property type="project" value="TreeGrafter"/>
</dbReference>
<evidence type="ECO:0000313" key="2">
    <source>
        <dbReference type="EMBL" id="RRQ80688.1"/>
    </source>
</evidence>
<evidence type="ECO:0000313" key="3">
    <source>
        <dbReference type="Proteomes" id="UP000276379"/>
    </source>
</evidence>
<dbReference type="AlphaFoldDB" id="A0A426RY69"/>
<accession>A0A426RY69</accession>
<dbReference type="EMBL" id="PDES01000016">
    <property type="protein sequence ID" value="RRQ80688.1"/>
    <property type="molecule type" value="Genomic_DNA"/>
</dbReference>
<dbReference type="InterPro" id="IPR016181">
    <property type="entry name" value="Acyl_CoA_acyltransferase"/>
</dbReference>
<organism evidence="2 3">
    <name type="scientific">Streptomyces griseofuscus</name>
    <dbReference type="NCBI Taxonomy" id="146922"/>
    <lineage>
        <taxon>Bacteria</taxon>
        <taxon>Bacillati</taxon>
        <taxon>Actinomycetota</taxon>
        <taxon>Actinomycetes</taxon>
        <taxon>Kitasatosporales</taxon>
        <taxon>Streptomycetaceae</taxon>
        <taxon>Streptomyces</taxon>
    </lineage>
</organism>
<evidence type="ECO:0000259" key="1">
    <source>
        <dbReference type="PROSITE" id="PS51186"/>
    </source>
</evidence>
<dbReference type="Proteomes" id="UP000276379">
    <property type="component" value="Unassembled WGS sequence"/>
</dbReference>
<dbReference type="SUPFAM" id="SSF55729">
    <property type="entry name" value="Acyl-CoA N-acyltransferases (Nat)"/>
    <property type="match status" value="1"/>
</dbReference>
<dbReference type="Pfam" id="PF13302">
    <property type="entry name" value="Acetyltransf_3"/>
    <property type="match status" value="1"/>
</dbReference>
<feature type="domain" description="N-acetyltransferase" evidence="1">
    <location>
        <begin position="30"/>
        <end position="194"/>
    </location>
</feature>
<dbReference type="PANTHER" id="PTHR43441">
    <property type="entry name" value="RIBOSOMAL-PROTEIN-SERINE ACETYLTRANSFERASE"/>
    <property type="match status" value="1"/>
</dbReference>
<name>A0A426RY69_9ACTN</name>
<dbReference type="InterPro" id="IPR051908">
    <property type="entry name" value="Ribosomal_N-acetyltransferase"/>
</dbReference>
<sequence>MIFSAGIPDVVPAGRMADRGQPVLDLAEGVELRPWRPDDADALLAAARDAAIGRWNLFTVADHTDARRRIERMHERWRGETGAVWAIARTGGAAIGLIGLNDIDLAGGAAELVYWLLPEARGTGLAPAATRRLTRWSLDDLGLHRLRLCHSTANPASCRVAEKAGFTFEGTMRGALLHADGWHDQHLHARLAGDPE</sequence>
<dbReference type="PANTHER" id="PTHR43441:SF10">
    <property type="entry name" value="ACETYLTRANSFERASE"/>
    <property type="match status" value="1"/>
</dbReference>
<dbReference type="Gene3D" id="3.40.630.30">
    <property type="match status" value="1"/>
</dbReference>
<reference evidence="2 3" key="1">
    <citation type="submission" date="2017-10" db="EMBL/GenBank/DDBJ databases">
        <title>Draft genome of actinobacteria isolated from guarana (Paullinia cupana (Mart.) Ducke.</title>
        <authorList>
            <person name="Siqueira K.A."/>
            <person name="Liotti R.G."/>
            <person name="Mendes T.A."/>
            <person name="Soares M.A."/>
        </authorList>
    </citation>
    <scope>NUCLEOTIDE SEQUENCE [LARGE SCALE GENOMIC DNA]</scope>
    <source>
        <strain evidence="2 3">199</strain>
    </source>
</reference>
<proteinExistence type="predicted"/>
<dbReference type="InterPro" id="IPR000182">
    <property type="entry name" value="GNAT_dom"/>
</dbReference>
<protein>
    <submittedName>
        <fullName evidence="2">GNAT family N-acetyltransferase</fullName>
    </submittedName>
</protein>
<dbReference type="PROSITE" id="PS51186">
    <property type="entry name" value="GNAT"/>
    <property type="match status" value="1"/>
</dbReference>
<dbReference type="GO" id="GO:0005737">
    <property type="term" value="C:cytoplasm"/>
    <property type="evidence" value="ECO:0007669"/>
    <property type="project" value="TreeGrafter"/>
</dbReference>
<gene>
    <name evidence="2" type="ORF">CQW44_32140</name>
</gene>
<keyword evidence="3" id="KW-1185">Reference proteome</keyword>